<sequence length="318" mass="36392">MFFRAQHEPDLEGNHGENDGHAFLDFEDPSWIIDHHRPNLITKICKPVGSLFSMIFTQRSKMNKDSDRKSERRLSSRGHEIMPDERQPEHNNQHLQCGIGAINSELKGNEESYNIDLSELQRLRLRQLQHKLVYHAVDLRYDAMEPSGWAEDLRQYVQALQDYDYMAKYALRKEDPFIVTGERAIDRLMLQVAMRNKENEADPLRWEKSILSWEALNIRPAPIGGTRDGNLRQSWVKGFRQRLVVAAVGGILLIAPMWLMVLHRTLYTALVSTSVFVSIFGLMMALFIEGLKDVLSSTAAYAAVLVVFVGLTVPNNTS</sequence>
<feature type="region of interest" description="Disordered" evidence="1">
    <location>
        <begin position="62"/>
        <end position="92"/>
    </location>
</feature>
<reference evidence="4 5" key="1">
    <citation type="journal article" date="2018" name="Front. Microbiol.">
        <title>Genomic and genetic insights into a cosmopolitan fungus, Paecilomyces variotii (Eurotiales).</title>
        <authorList>
            <person name="Urquhart A.S."/>
            <person name="Mondo S.J."/>
            <person name="Makela M.R."/>
            <person name="Hane J.K."/>
            <person name="Wiebenga A."/>
            <person name="He G."/>
            <person name="Mihaltcheva S."/>
            <person name="Pangilinan J."/>
            <person name="Lipzen A."/>
            <person name="Barry K."/>
            <person name="de Vries R.P."/>
            <person name="Grigoriev I.V."/>
            <person name="Idnurm A."/>
        </authorList>
    </citation>
    <scope>NUCLEOTIDE SEQUENCE [LARGE SCALE GENOMIC DNA]</scope>
    <source>
        <strain evidence="4 5">CBS 101075</strain>
    </source>
</reference>
<keyword evidence="2" id="KW-1133">Transmembrane helix</keyword>
<dbReference type="AlphaFoldDB" id="A0A443HN39"/>
<proteinExistence type="predicted"/>
<evidence type="ECO:0000313" key="4">
    <source>
        <dbReference type="EMBL" id="RWQ93229.1"/>
    </source>
</evidence>
<dbReference type="VEuPathDB" id="FungiDB:C8Q69DRAFT_475587"/>
<keyword evidence="5" id="KW-1185">Reference proteome</keyword>
<dbReference type="STRING" id="264951.A0A443HN39"/>
<dbReference type="GeneID" id="39600479"/>
<evidence type="ECO:0000256" key="1">
    <source>
        <dbReference type="SAM" id="MobiDB-lite"/>
    </source>
</evidence>
<comment type="caution">
    <text evidence="4">The sequence shown here is derived from an EMBL/GenBank/DDBJ whole genome shotgun (WGS) entry which is preliminary data.</text>
</comment>
<feature type="transmembrane region" description="Helical" evidence="2">
    <location>
        <begin position="243"/>
        <end position="261"/>
    </location>
</feature>
<accession>A0A443HN39</accession>
<feature type="transmembrane region" description="Helical" evidence="2">
    <location>
        <begin position="294"/>
        <end position="313"/>
    </location>
</feature>
<feature type="domain" description="DUF6594" evidence="3">
    <location>
        <begin position="104"/>
        <end position="306"/>
    </location>
</feature>
<keyword evidence="2" id="KW-0472">Membrane</keyword>
<dbReference type="Proteomes" id="UP000283841">
    <property type="component" value="Unassembled WGS sequence"/>
</dbReference>
<evidence type="ECO:0000256" key="2">
    <source>
        <dbReference type="SAM" id="Phobius"/>
    </source>
</evidence>
<dbReference type="Pfam" id="PF20237">
    <property type="entry name" value="DUF6594"/>
    <property type="match status" value="1"/>
</dbReference>
<gene>
    <name evidence="4" type="ORF">C8Q69DRAFT_475587</name>
</gene>
<dbReference type="InterPro" id="IPR046529">
    <property type="entry name" value="DUF6594"/>
</dbReference>
<name>A0A443HN39_BYSSP</name>
<evidence type="ECO:0000313" key="5">
    <source>
        <dbReference type="Proteomes" id="UP000283841"/>
    </source>
</evidence>
<feature type="transmembrane region" description="Helical" evidence="2">
    <location>
        <begin position="267"/>
        <end position="287"/>
    </location>
</feature>
<protein>
    <recommendedName>
        <fullName evidence="3">DUF6594 domain-containing protein</fullName>
    </recommendedName>
</protein>
<dbReference type="RefSeq" id="XP_028482874.1">
    <property type="nucleotide sequence ID" value="XM_028631202.1"/>
</dbReference>
<organism evidence="4 5">
    <name type="scientific">Byssochlamys spectabilis</name>
    <name type="common">Paecilomyces variotii</name>
    <dbReference type="NCBI Taxonomy" id="264951"/>
    <lineage>
        <taxon>Eukaryota</taxon>
        <taxon>Fungi</taxon>
        <taxon>Dikarya</taxon>
        <taxon>Ascomycota</taxon>
        <taxon>Pezizomycotina</taxon>
        <taxon>Eurotiomycetes</taxon>
        <taxon>Eurotiomycetidae</taxon>
        <taxon>Eurotiales</taxon>
        <taxon>Thermoascaceae</taxon>
        <taxon>Paecilomyces</taxon>
    </lineage>
</organism>
<evidence type="ECO:0000259" key="3">
    <source>
        <dbReference type="Pfam" id="PF20237"/>
    </source>
</evidence>
<keyword evidence="2" id="KW-0812">Transmembrane</keyword>
<dbReference type="EMBL" id="RCNU01000010">
    <property type="protein sequence ID" value="RWQ93229.1"/>
    <property type="molecule type" value="Genomic_DNA"/>
</dbReference>